<organism evidence="1 2">
    <name type="scientific">Brassica rapa subsp. trilocularis</name>
    <dbReference type="NCBI Taxonomy" id="1813537"/>
    <lineage>
        <taxon>Eukaryota</taxon>
        <taxon>Viridiplantae</taxon>
        <taxon>Streptophyta</taxon>
        <taxon>Embryophyta</taxon>
        <taxon>Tracheophyta</taxon>
        <taxon>Spermatophyta</taxon>
        <taxon>Magnoliopsida</taxon>
        <taxon>eudicotyledons</taxon>
        <taxon>Gunneridae</taxon>
        <taxon>Pentapetalae</taxon>
        <taxon>rosids</taxon>
        <taxon>malvids</taxon>
        <taxon>Brassicales</taxon>
        <taxon>Brassicaceae</taxon>
        <taxon>Brassiceae</taxon>
        <taxon>Brassica</taxon>
    </lineage>
</organism>
<proteinExistence type="predicted"/>
<dbReference type="Proteomes" id="UP000823674">
    <property type="component" value="Chromosome A07"/>
</dbReference>
<dbReference type="EMBL" id="JADBGQ010000009">
    <property type="protein sequence ID" value="KAG5378453.1"/>
    <property type="molecule type" value="Genomic_DNA"/>
</dbReference>
<keyword evidence="2" id="KW-1185">Reference proteome</keyword>
<gene>
    <name evidence="1" type="primary">A07p014050.1_BraROA</name>
    <name evidence="1" type="ORF">IGI04_026295</name>
</gene>
<protein>
    <submittedName>
        <fullName evidence="1">Uncharacterized protein</fullName>
    </submittedName>
</protein>
<evidence type="ECO:0000313" key="1">
    <source>
        <dbReference type="EMBL" id="KAG5378453.1"/>
    </source>
</evidence>
<comment type="caution">
    <text evidence="1">The sequence shown here is derived from an EMBL/GenBank/DDBJ whole genome shotgun (WGS) entry which is preliminary data.</text>
</comment>
<name>A0ABQ7KVV9_BRACM</name>
<accession>A0ABQ7KVV9</accession>
<reference evidence="1 2" key="1">
    <citation type="submission" date="2021-03" db="EMBL/GenBank/DDBJ databases">
        <authorList>
            <person name="King G.J."/>
            <person name="Bancroft I."/>
            <person name="Baten A."/>
            <person name="Bloomfield J."/>
            <person name="Borpatragohain P."/>
            <person name="He Z."/>
            <person name="Irish N."/>
            <person name="Irwin J."/>
            <person name="Liu K."/>
            <person name="Mauleon R.P."/>
            <person name="Moore J."/>
            <person name="Morris R."/>
            <person name="Ostergaard L."/>
            <person name="Wang B."/>
            <person name="Wells R."/>
        </authorList>
    </citation>
    <scope>NUCLEOTIDE SEQUENCE [LARGE SCALE GENOMIC DNA]</scope>
    <source>
        <strain evidence="1">R-o-18</strain>
        <tissue evidence="1">Leaf</tissue>
    </source>
</reference>
<evidence type="ECO:0000313" key="2">
    <source>
        <dbReference type="Proteomes" id="UP000823674"/>
    </source>
</evidence>
<sequence length="99" mass="10708">MNFNVSPPIALNLMFADPQLQSIEIPLLAKASDPNEGQLNTSSFTSLFTASSSALSTFGAIEIRFVNKILHYDEVSEQALICHTRANLSSLPLSAHCLS</sequence>